<dbReference type="GO" id="GO:0005096">
    <property type="term" value="F:GTPase activator activity"/>
    <property type="evidence" value="ECO:0007669"/>
    <property type="project" value="TreeGrafter"/>
</dbReference>
<dbReference type="AlphaFoldDB" id="A0A2X0L278"/>
<dbReference type="EMBL" id="FMWP01000107">
    <property type="protein sequence ID" value="SDA00253.1"/>
    <property type="molecule type" value="Genomic_DNA"/>
</dbReference>
<feature type="transmembrane region" description="Helical" evidence="2">
    <location>
        <begin position="654"/>
        <end position="677"/>
    </location>
</feature>
<dbReference type="InterPro" id="IPR035969">
    <property type="entry name" value="Rab-GAP_TBC_sf"/>
</dbReference>
<keyword evidence="2" id="KW-1133">Transmembrane helix</keyword>
<dbReference type="OrthoDB" id="294251at2759"/>
<feature type="region of interest" description="Disordered" evidence="1">
    <location>
        <begin position="101"/>
        <end position="259"/>
    </location>
</feature>
<dbReference type="InterPro" id="IPR050302">
    <property type="entry name" value="Rab_GAP_TBC_domain"/>
</dbReference>
<feature type="region of interest" description="Disordered" evidence="1">
    <location>
        <begin position="373"/>
        <end position="398"/>
    </location>
</feature>
<dbReference type="PANTHER" id="PTHR47219">
    <property type="entry name" value="RAB GTPASE-ACTIVATING PROTEIN 1-LIKE"/>
    <property type="match status" value="1"/>
</dbReference>
<keyword evidence="5" id="KW-1185">Reference proteome</keyword>
<dbReference type="Gene3D" id="1.10.8.270">
    <property type="entry name" value="putative rabgap domain of human tbc1 domain family member 14 like domains"/>
    <property type="match status" value="1"/>
</dbReference>
<feature type="compositionally biased region" description="Polar residues" evidence="1">
    <location>
        <begin position="201"/>
        <end position="218"/>
    </location>
</feature>
<dbReference type="SUPFAM" id="SSF47923">
    <property type="entry name" value="Ypt/Rab-GAP domain of gyp1p"/>
    <property type="match status" value="2"/>
</dbReference>
<feature type="compositionally biased region" description="Low complexity" evidence="1">
    <location>
        <begin position="222"/>
        <end position="240"/>
    </location>
</feature>
<sequence>MTALALTVDKAIAVQLAPQPITDSRLAIRPSTELTVDTMRNSINMGSNNSNGTENKSSNGNINNSSSSGGNGNGSHLSSSPPRSAFKPKELALVSNGLAASPLRKDGSIPIPAAANGTRARTTSASLQPLEDPRSADSTTSNHTHLNGMTRAEVPASPTSGLAPSLYPTDLGPGNPNPRVNGHAPTPGPSTPPKIRKSSLAAAQNSAVPETASSSLPLSTGAPPVASSSAAPLLAPYDLPRPQRNSQSSAKPSTTTSELDPTAALIQSLYARLDVQGVPGDGWDEGLERTRDGLINREVCEETATTISSNKKGKQVLSAQGAEEEEDRVLKRVDRYGFFSSCHPAALASQHNRLATLATSAFTTLPFGKRLSQNRSKANRPTPATINGRHSLPSPAPGDVVMDAEAVALETRRIDKWAKMLRISKKDRGKNAIEWDLAPGWWDGREEGKGKYRIFQRRVFKGVPDRWRRAVWGLEMEQRAQEEQRKGRSEVKSLEQLKRDYSTWLDQPSAQDVQIDLDVPRTISGHVMFHTRYGQGQRALFHVLHAFGLNCDDIGGYCQGMGPIAATLLCYFEPEQAYAALVRLFDQYHLRRMFAPGFTGLMETFYVQERMVEWLMPGVHKAFTEHMISTSAYATKWYITLFANSVPFATQLRLWDGLLLEGADFLIIVAVAIIWAFRGECLYASLVDAMFKRENKAELSPPSFLDSFTTPSASFESIVSTLSSYFFVESDDGLLRWIRKTLRLKGVRQRMCDWRIEWQGFVEDGSADRRVT</sequence>
<feature type="compositionally biased region" description="Polar residues" evidence="1">
    <location>
        <begin position="136"/>
        <end position="147"/>
    </location>
</feature>
<accession>A0A2X0L278</accession>
<gene>
    <name evidence="4" type="ORF">BZ3500_MVSOF-1268-A1-R1_CHR9G10535</name>
</gene>
<dbReference type="GO" id="GO:0031267">
    <property type="term" value="F:small GTPase binding"/>
    <property type="evidence" value="ECO:0007669"/>
    <property type="project" value="TreeGrafter"/>
</dbReference>
<dbReference type="FunFam" id="1.10.8.270:FF:000023">
    <property type="entry name" value="TBC domain-containing protein C1778.09"/>
    <property type="match status" value="1"/>
</dbReference>
<dbReference type="Pfam" id="PF00566">
    <property type="entry name" value="RabGAP-TBC"/>
    <property type="match status" value="1"/>
</dbReference>
<dbReference type="STRING" id="289078.A0A2X0L278"/>
<dbReference type="SMART" id="SM00164">
    <property type="entry name" value="TBC"/>
    <property type="match status" value="1"/>
</dbReference>
<keyword evidence="2" id="KW-0472">Membrane</keyword>
<name>A0A2X0L278_9BASI</name>
<evidence type="ECO:0000259" key="3">
    <source>
        <dbReference type="PROSITE" id="PS50086"/>
    </source>
</evidence>
<feature type="compositionally biased region" description="Low complexity" evidence="1">
    <location>
        <begin position="41"/>
        <end position="80"/>
    </location>
</feature>
<reference evidence="5" key="1">
    <citation type="submission" date="2016-10" db="EMBL/GenBank/DDBJ databases">
        <authorList>
            <person name="Jeantristanb JTB J.-T."/>
            <person name="Ricardo R."/>
        </authorList>
    </citation>
    <scope>NUCLEOTIDE SEQUENCE [LARGE SCALE GENOMIC DNA]</scope>
</reference>
<evidence type="ECO:0000256" key="1">
    <source>
        <dbReference type="SAM" id="MobiDB-lite"/>
    </source>
</evidence>
<evidence type="ECO:0000256" key="2">
    <source>
        <dbReference type="SAM" id="Phobius"/>
    </source>
</evidence>
<dbReference type="PANTHER" id="PTHR47219:SF9">
    <property type="entry name" value="GTPASE ACTIVATING PROTEIN AND CENTROSOME-ASSOCIATED, ISOFORM B"/>
    <property type="match status" value="1"/>
</dbReference>
<dbReference type="PROSITE" id="PS50086">
    <property type="entry name" value="TBC_RABGAP"/>
    <property type="match status" value="1"/>
</dbReference>
<evidence type="ECO:0000313" key="4">
    <source>
        <dbReference type="EMBL" id="SDA00253.1"/>
    </source>
</evidence>
<organism evidence="4 5">
    <name type="scientific">Microbotryum saponariae</name>
    <dbReference type="NCBI Taxonomy" id="289078"/>
    <lineage>
        <taxon>Eukaryota</taxon>
        <taxon>Fungi</taxon>
        <taxon>Dikarya</taxon>
        <taxon>Basidiomycota</taxon>
        <taxon>Pucciniomycotina</taxon>
        <taxon>Microbotryomycetes</taxon>
        <taxon>Microbotryales</taxon>
        <taxon>Microbotryaceae</taxon>
        <taxon>Microbotryum</taxon>
    </lineage>
</organism>
<feature type="region of interest" description="Disordered" evidence="1">
    <location>
        <begin position="38"/>
        <end position="85"/>
    </location>
</feature>
<protein>
    <submittedName>
        <fullName evidence="4">BZ3500_MvSof-1268-A1-R1_Chr9g10535 protein</fullName>
    </submittedName>
</protein>
<dbReference type="Gene3D" id="1.10.472.80">
    <property type="entry name" value="Ypt/Rab-GAP domain of gyp1p, domain 3"/>
    <property type="match status" value="1"/>
</dbReference>
<dbReference type="Proteomes" id="UP000249723">
    <property type="component" value="Unassembled WGS sequence"/>
</dbReference>
<proteinExistence type="predicted"/>
<evidence type="ECO:0000313" key="5">
    <source>
        <dbReference type="Proteomes" id="UP000249723"/>
    </source>
</evidence>
<feature type="domain" description="Rab-GAP TBC" evidence="3">
    <location>
        <begin position="462"/>
        <end position="662"/>
    </location>
</feature>
<feature type="compositionally biased region" description="Polar residues" evidence="1">
    <location>
        <begin position="243"/>
        <end position="259"/>
    </location>
</feature>
<keyword evidence="2" id="KW-0812">Transmembrane</keyword>
<dbReference type="InterPro" id="IPR000195">
    <property type="entry name" value="Rab-GAP-TBC_dom"/>
</dbReference>